<keyword evidence="2" id="KW-0732">Signal</keyword>
<reference evidence="3" key="1">
    <citation type="submission" date="2016-11" db="EMBL/GenBank/DDBJ databases">
        <title>Borrelia afzelii Genome sequencing and assembly.</title>
        <authorList>
            <person name="Bontemps-Gallo S."/>
        </authorList>
    </citation>
    <scope>NUCLEOTIDE SEQUENCE</scope>
    <source>
        <strain evidence="3">BO23</strain>
        <plasmid evidence="3">cp32</plasmid>
    </source>
</reference>
<geneLocation type="plasmid" evidence="3">
    <name>cp32</name>
</geneLocation>
<keyword evidence="3" id="KW-0614">Plasmid</keyword>
<feature type="signal peptide" evidence="2">
    <location>
        <begin position="1"/>
        <end position="24"/>
    </location>
</feature>
<dbReference type="RefSeq" id="WP_073999489.1">
    <property type="nucleotide sequence ID" value="NZ_CP018286.1"/>
</dbReference>
<protein>
    <submittedName>
        <fullName evidence="3">Uncharacterized protein</fullName>
    </submittedName>
</protein>
<name>A0A1L4DGY1_BORAF</name>
<organism evidence="3">
    <name type="scientific">Borreliella afzelii</name>
    <name type="common">Borrelia afzelii</name>
    <dbReference type="NCBI Taxonomy" id="29518"/>
    <lineage>
        <taxon>Bacteria</taxon>
        <taxon>Pseudomonadati</taxon>
        <taxon>Spirochaetota</taxon>
        <taxon>Spirochaetia</taxon>
        <taxon>Spirochaetales</taxon>
        <taxon>Borreliaceae</taxon>
        <taxon>Borreliella</taxon>
    </lineage>
</organism>
<feature type="compositionally biased region" description="Polar residues" evidence="1">
    <location>
        <begin position="185"/>
        <end position="195"/>
    </location>
</feature>
<evidence type="ECO:0000256" key="2">
    <source>
        <dbReference type="SAM" id="SignalP"/>
    </source>
</evidence>
<accession>A0A1L4DGY1</accession>
<gene>
    <name evidence="3" type="ORF">BLA32_06265</name>
</gene>
<evidence type="ECO:0000313" key="3">
    <source>
        <dbReference type="EMBL" id="APJ09464.1"/>
    </source>
</evidence>
<dbReference type="PROSITE" id="PS51257">
    <property type="entry name" value="PROKAR_LIPOPROTEIN"/>
    <property type="match status" value="1"/>
</dbReference>
<evidence type="ECO:0000256" key="1">
    <source>
        <dbReference type="SAM" id="MobiDB-lite"/>
    </source>
</evidence>
<sequence length="254" mass="28837">MNKKMKMFIICAVFALISSCKNYAISKDSEKNLKGFLDKELMRGDDPNNSLFNPPPILPSSRHDNTLVLKAAQAQSGGQKEDKVKAETGEDNKEKEEIEKQIKELKDKIEKSDKKTPIETYLEYEGEIKKIREELEEKLKDKKEEKEKLEKELKELEDSLKKKKDERKKALEEAKKKFEEFKGQVDSTTGETSGEQVKGQGQIGGQAWSKAQELGLSANYSSSAGTSDMTKGIIDDAIKKIEEELKKLLEDKKE</sequence>
<feature type="chain" id="PRO_5009858226" evidence="2">
    <location>
        <begin position="25"/>
        <end position="254"/>
    </location>
</feature>
<feature type="compositionally biased region" description="Basic and acidic residues" evidence="1">
    <location>
        <begin position="79"/>
        <end position="99"/>
    </location>
</feature>
<feature type="region of interest" description="Disordered" evidence="1">
    <location>
        <begin position="72"/>
        <end position="99"/>
    </location>
</feature>
<proteinExistence type="predicted"/>
<feature type="region of interest" description="Disordered" evidence="1">
    <location>
        <begin position="180"/>
        <end position="206"/>
    </location>
</feature>
<dbReference type="AlphaFoldDB" id="A0A1L4DGY1"/>
<dbReference type="EMBL" id="CP018286">
    <property type="protein sequence ID" value="APJ09464.1"/>
    <property type="molecule type" value="Genomic_DNA"/>
</dbReference>